<organism evidence="2">
    <name type="scientific">Cacopsylla melanoneura</name>
    <dbReference type="NCBI Taxonomy" id="428564"/>
    <lineage>
        <taxon>Eukaryota</taxon>
        <taxon>Metazoa</taxon>
        <taxon>Ecdysozoa</taxon>
        <taxon>Arthropoda</taxon>
        <taxon>Hexapoda</taxon>
        <taxon>Insecta</taxon>
        <taxon>Pterygota</taxon>
        <taxon>Neoptera</taxon>
        <taxon>Paraneoptera</taxon>
        <taxon>Hemiptera</taxon>
        <taxon>Sternorrhyncha</taxon>
        <taxon>Psylloidea</taxon>
        <taxon>Psyllidae</taxon>
        <taxon>Psyllinae</taxon>
        <taxon>Cacopsylla</taxon>
    </lineage>
</organism>
<feature type="chain" id="PRO_5034897621" evidence="1">
    <location>
        <begin position="19"/>
        <end position="157"/>
    </location>
</feature>
<dbReference type="AlphaFoldDB" id="A0A8D8QPV0"/>
<evidence type="ECO:0000256" key="1">
    <source>
        <dbReference type="SAM" id="SignalP"/>
    </source>
</evidence>
<feature type="signal peptide" evidence="1">
    <location>
        <begin position="1"/>
        <end position="18"/>
    </location>
</feature>
<sequence length="157" mass="17688">MIFFMLVLLVNSVSSTTAHDQNEAGQILPRAEGMADTPAQMNVLAFENDLHRTRRDANTENPSPSDVKHREKRFIARSMAKLSKMSKSLWKRFFNRTTTTEFVCEACELDGVLTCPGTTVSPNSREPPESPLITKDQIDSFVDRLNKTVSYSGEKNF</sequence>
<name>A0A8D8QPV0_9HEMI</name>
<proteinExistence type="predicted"/>
<evidence type="ECO:0000313" key="2">
    <source>
        <dbReference type="EMBL" id="CAG6635355.1"/>
    </source>
</evidence>
<reference evidence="2" key="1">
    <citation type="submission" date="2021-05" db="EMBL/GenBank/DDBJ databases">
        <authorList>
            <person name="Alioto T."/>
            <person name="Alioto T."/>
            <person name="Gomez Garrido J."/>
        </authorList>
    </citation>
    <scope>NUCLEOTIDE SEQUENCE</scope>
</reference>
<dbReference type="EMBL" id="HBUF01089658">
    <property type="protein sequence ID" value="CAG6635355.1"/>
    <property type="molecule type" value="Transcribed_RNA"/>
</dbReference>
<keyword evidence="1" id="KW-0732">Signal</keyword>
<accession>A0A8D8QPV0</accession>
<protein>
    <submittedName>
        <fullName evidence="2">Uncharacterized protein</fullName>
    </submittedName>
</protein>